<evidence type="ECO:0000313" key="2">
    <source>
        <dbReference type="EMBL" id="ADR33686.1"/>
    </source>
</evidence>
<dbReference type="OrthoDB" id="5334769at2"/>
<evidence type="ECO:0000313" key="3">
    <source>
        <dbReference type="Proteomes" id="UP000008721"/>
    </source>
</evidence>
<dbReference type="AlphaFoldDB" id="E4U316"/>
<reference evidence="2 3" key="1">
    <citation type="journal article" date="2012" name="Stand. Genomic Sci.">
        <title>Complete genome sequence of the sulfur compounds oxidizing chemolithoautotroph Sulfuricurvum kujiense type strain (YK-1(T)).</title>
        <authorList>
            <person name="Han C."/>
            <person name="Kotsyurbenko O."/>
            <person name="Chertkov O."/>
            <person name="Held B."/>
            <person name="Lapidus A."/>
            <person name="Nolan M."/>
            <person name="Lucas S."/>
            <person name="Hammon N."/>
            <person name="Deshpande S."/>
            <person name="Cheng J.F."/>
            <person name="Tapia R."/>
            <person name="Goodwin L.A."/>
            <person name="Pitluck S."/>
            <person name="Liolios K."/>
            <person name="Pagani I."/>
            <person name="Ivanova N."/>
            <person name="Mavromatis K."/>
            <person name="Mikhailova N."/>
            <person name="Pati A."/>
            <person name="Chen A."/>
            <person name="Palaniappan K."/>
            <person name="Land M."/>
            <person name="Hauser L."/>
            <person name="Chang Y.J."/>
            <person name="Jeffries C.D."/>
            <person name="Brambilla E.M."/>
            <person name="Rohde M."/>
            <person name="Spring S."/>
            <person name="Sikorski J."/>
            <person name="Goker M."/>
            <person name="Woyke T."/>
            <person name="Bristow J."/>
            <person name="Eisen J.A."/>
            <person name="Markowitz V."/>
            <person name="Hugenholtz P."/>
            <person name="Kyrpides N.C."/>
            <person name="Klenk H.P."/>
            <person name="Detter J.C."/>
        </authorList>
    </citation>
    <scope>NUCLEOTIDE SEQUENCE [LARGE SCALE GENOMIC DNA]</scope>
    <source>
        <strain evidence="3">ATCC BAA-921 / DSM 16994 / JCM 11577 / YK-1</strain>
    </source>
</reference>
<dbReference type="SUPFAM" id="SSF52833">
    <property type="entry name" value="Thioredoxin-like"/>
    <property type="match status" value="1"/>
</dbReference>
<dbReference type="eggNOG" id="COG0526">
    <property type="taxonomic scope" value="Bacteria"/>
</dbReference>
<evidence type="ECO:0000256" key="1">
    <source>
        <dbReference type="SAM" id="SignalP"/>
    </source>
</evidence>
<dbReference type="EMBL" id="CP002355">
    <property type="protein sequence ID" value="ADR33686.1"/>
    <property type="molecule type" value="Genomic_DNA"/>
</dbReference>
<dbReference type="STRING" id="709032.Sulku_1023"/>
<feature type="signal peptide" evidence="1">
    <location>
        <begin position="1"/>
        <end position="17"/>
    </location>
</feature>
<feature type="chain" id="PRO_5003190017" description="Thioredoxin" evidence="1">
    <location>
        <begin position="18"/>
        <end position="127"/>
    </location>
</feature>
<dbReference type="Gene3D" id="3.40.30.10">
    <property type="entry name" value="Glutaredoxin"/>
    <property type="match status" value="1"/>
</dbReference>
<keyword evidence="1" id="KW-0732">Signal</keyword>
<dbReference type="HOGENOM" id="CLU_090389_8_4_7"/>
<evidence type="ECO:0008006" key="4">
    <source>
        <dbReference type="Google" id="ProtNLM"/>
    </source>
</evidence>
<accession>E4U316</accession>
<sequence>MRKIILALSLLASCALAELKWAPSYDAALAQAKKEKKKVMVMLSKEGCPACEYMSDIVFEEKMVVSEVEKSYVPVHIDVHNDFVPEGLGYIGTPTFHFLDASGKKLGRYDGGANVPTFMGVLGKYKK</sequence>
<dbReference type="InterPro" id="IPR036249">
    <property type="entry name" value="Thioredoxin-like_sf"/>
</dbReference>
<dbReference type="Pfam" id="PF13899">
    <property type="entry name" value="Thioredoxin_7"/>
    <property type="match status" value="1"/>
</dbReference>
<keyword evidence="3" id="KW-1185">Reference proteome</keyword>
<dbReference type="Proteomes" id="UP000008721">
    <property type="component" value="Chromosome"/>
</dbReference>
<name>E4U316_SULKY</name>
<proteinExistence type="predicted"/>
<protein>
    <recommendedName>
        <fullName evidence="4">Thioredoxin</fullName>
    </recommendedName>
</protein>
<gene>
    <name evidence="2" type="ordered locus">Sulku_1023</name>
</gene>
<dbReference type="KEGG" id="sku:Sulku_1023"/>
<organism evidence="2 3">
    <name type="scientific">Sulfuricurvum kujiense (strain ATCC BAA-921 / DSM 16994 / JCM 11577 / YK-1)</name>
    <dbReference type="NCBI Taxonomy" id="709032"/>
    <lineage>
        <taxon>Bacteria</taxon>
        <taxon>Pseudomonadati</taxon>
        <taxon>Campylobacterota</taxon>
        <taxon>Epsilonproteobacteria</taxon>
        <taxon>Campylobacterales</taxon>
        <taxon>Sulfurimonadaceae</taxon>
        <taxon>Sulfuricurvum</taxon>
    </lineage>
</organism>
<dbReference type="RefSeq" id="WP_013459883.1">
    <property type="nucleotide sequence ID" value="NC_014762.1"/>
</dbReference>